<dbReference type="Proteomes" id="UP000054423">
    <property type="component" value="Unassembled WGS sequence"/>
</dbReference>
<dbReference type="VEuPathDB" id="FungiDB:PPTG_17685"/>
<accession>W2K7W1</accession>
<protein>
    <submittedName>
        <fullName evidence="1">Uncharacterized protein</fullName>
    </submittedName>
</protein>
<dbReference type="EMBL" id="KI682724">
    <property type="protein sequence ID" value="ETL80500.1"/>
    <property type="molecule type" value="Genomic_DNA"/>
</dbReference>
<evidence type="ECO:0000313" key="1">
    <source>
        <dbReference type="EMBL" id="ETL80500.1"/>
    </source>
</evidence>
<feature type="non-terminal residue" evidence="1">
    <location>
        <position position="1"/>
    </location>
</feature>
<dbReference type="AlphaFoldDB" id="W2K7W1"/>
<gene>
    <name evidence="1" type="ORF">L917_19017</name>
</gene>
<sequence length="195" mass="21742">MYVCMYVLLLTSKHYSLYVPSDLLKNRLRKLKSHLKRCGYPMEAAEFQVVAMVLGGMPLEFKKLHLESELHNKFTDAEARVRYHTEGQTQTVDLHLQPPPGAQGVVGAQGAIGAPATGAGVAENGEVDDDGLQDEGLWRMTVAQAEQVLRWEGRNDFALEGQPQVMVVAHDRIKLEQERVWLNATGVKFKGDRSV</sequence>
<dbReference type="OrthoDB" id="10280547at2759"/>
<organism evidence="1">
    <name type="scientific">Phytophthora nicotianae</name>
    <name type="common">Potato buckeye rot agent</name>
    <name type="synonym">Phytophthora parasitica</name>
    <dbReference type="NCBI Taxonomy" id="4792"/>
    <lineage>
        <taxon>Eukaryota</taxon>
        <taxon>Sar</taxon>
        <taxon>Stramenopiles</taxon>
        <taxon>Oomycota</taxon>
        <taxon>Peronosporomycetes</taxon>
        <taxon>Peronosporales</taxon>
        <taxon>Peronosporaceae</taxon>
        <taxon>Phytophthora</taxon>
    </lineage>
</organism>
<proteinExistence type="predicted"/>
<name>W2K7W1_PHYNI</name>
<reference evidence="1" key="1">
    <citation type="submission" date="2013-11" db="EMBL/GenBank/DDBJ databases">
        <title>The Genome Sequence of Phytophthora parasitica CHvinca01.</title>
        <authorList>
            <consortium name="The Broad Institute Genomics Platform"/>
            <person name="Russ C."/>
            <person name="Tyler B."/>
            <person name="Panabieres F."/>
            <person name="Shan W."/>
            <person name="Tripathy S."/>
            <person name="Grunwald N."/>
            <person name="Machado M."/>
            <person name="Johnson C.S."/>
            <person name="Arredondo F."/>
            <person name="Hong C."/>
            <person name="Coffey M."/>
            <person name="Young S.K."/>
            <person name="Zeng Q."/>
            <person name="Gargeya S."/>
            <person name="Fitzgerald M."/>
            <person name="Abouelleil A."/>
            <person name="Alvarado L."/>
            <person name="Chapman S.B."/>
            <person name="Gainer-Dewar J."/>
            <person name="Goldberg J."/>
            <person name="Griggs A."/>
            <person name="Gujja S."/>
            <person name="Hansen M."/>
            <person name="Howarth C."/>
            <person name="Imamovic A."/>
            <person name="Ireland A."/>
            <person name="Larimer J."/>
            <person name="McCowan C."/>
            <person name="Murphy C."/>
            <person name="Pearson M."/>
            <person name="Poon T.W."/>
            <person name="Priest M."/>
            <person name="Roberts A."/>
            <person name="Saif S."/>
            <person name="Shea T."/>
            <person name="Sykes S."/>
            <person name="Wortman J."/>
            <person name="Nusbaum C."/>
            <person name="Birren B."/>
        </authorList>
    </citation>
    <scope>NUCLEOTIDE SEQUENCE [LARGE SCALE GENOMIC DNA]</scope>
    <source>
        <strain evidence="1">CHvinca01</strain>
    </source>
</reference>